<name>A0A6J5PJZ5_9CAUD</name>
<reference evidence="1" key="1">
    <citation type="submission" date="2020-05" db="EMBL/GenBank/DDBJ databases">
        <authorList>
            <person name="Chiriac C."/>
            <person name="Salcher M."/>
            <person name="Ghai R."/>
            <person name="Kavagutti S V."/>
        </authorList>
    </citation>
    <scope>NUCLEOTIDE SEQUENCE</scope>
</reference>
<proteinExistence type="predicted"/>
<dbReference type="EMBL" id="LR796861">
    <property type="protein sequence ID" value="CAB4170296.1"/>
    <property type="molecule type" value="Genomic_DNA"/>
</dbReference>
<evidence type="ECO:0000313" key="3">
    <source>
        <dbReference type="EMBL" id="CAB4198412.1"/>
    </source>
</evidence>
<evidence type="ECO:0000313" key="2">
    <source>
        <dbReference type="EMBL" id="CAB4181457.1"/>
    </source>
</evidence>
<evidence type="ECO:0000313" key="5">
    <source>
        <dbReference type="EMBL" id="CAB5238475.1"/>
    </source>
</evidence>
<sequence>MLEQSKVTHGEINMLYCGYNFDLENNTIILDADMRLEGYELPAVGGRLPEKWKDGDLWMVKVAADGRVILHRKPD</sequence>
<dbReference type="EMBL" id="LR797375">
    <property type="protein sequence ID" value="CAB4211413.1"/>
    <property type="molecule type" value="Genomic_DNA"/>
</dbReference>
<dbReference type="EMBL" id="LR797272">
    <property type="protein sequence ID" value="CAB4198412.1"/>
    <property type="molecule type" value="Genomic_DNA"/>
</dbReference>
<accession>A0A6J5PJZ5</accession>
<organism evidence="1">
    <name type="scientific">uncultured Caudovirales phage</name>
    <dbReference type="NCBI Taxonomy" id="2100421"/>
    <lineage>
        <taxon>Viruses</taxon>
        <taxon>Duplodnaviria</taxon>
        <taxon>Heunggongvirae</taxon>
        <taxon>Uroviricota</taxon>
        <taxon>Caudoviricetes</taxon>
        <taxon>Peduoviridae</taxon>
        <taxon>Maltschvirus</taxon>
        <taxon>Maltschvirus maltsch</taxon>
    </lineage>
</organism>
<evidence type="ECO:0000313" key="1">
    <source>
        <dbReference type="EMBL" id="CAB4170296.1"/>
    </source>
</evidence>
<dbReference type="EMBL" id="LR797019">
    <property type="protein sequence ID" value="CAB4181457.1"/>
    <property type="molecule type" value="Genomic_DNA"/>
</dbReference>
<protein>
    <submittedName>
        <fullName evidence="1">Uncharacterized protein</fullName>
    </submittedName>
</protein>
<evidence type="ECO:0000313" key="4">
    <source>
        <dbReference type="EMBL" id="CAB4211413.1"/>
    </source>
</evidence>
<gene>
    <name evidence="2" type="ORF">UFOVP1066_33</name>
    <name evidence="3" type="ORF">UFOVP1315_82</name>
    <name evidence="4" type="ORF">UFOVP1421_43</name>
    <name evidence="5" type="ORF">UFOVP1525_53</name>
    <name evidence="1" type="ORF">UFOVP909_16</name>
</gene>
<dbReference type="EMBL" id="LR798454">
    <property type="protein sequence ID" value="CAB5238475.1"/>
    <property type="molecule type" value="Genomic_DNA"/>
</dbReference>